<dbReference type="Gene3D" id="3.30.70.120">
    <property type="match status" value="1"/>
</dbReference>
<dbReference type="SUPFAM" id="SSF54913">
    <property type="entry name" value="GlnB-like"/>
    <property type="match status" value="1"/>
</dbReference>
<reference evidence="2" key="1">
    <citation type="submission" date="2023-09" db="EMBL/GenBank/DDBJ databases">
        <title>Paucibacter sp. APW11 Genome sequencing and assembly.</title>
        <authorList>
            <person name="Kim I."/>
        </authorList>
    </citation>
    <scope>NUCLEOTIDE SEQUENCE</scope>
    <source>
        <strain evidence="2">APW11</strain>
    </source>
</reference>
<dbReference type="RefSeq" id="WP_315652752.1">
    <property type="nucleotide sequence ID" value="NZ_JAVXZY010000011.1"/>
</dbReference>
<comment type="similarity">
    <text evidence="1">Belongs to the CutA family.</text>
</comment>
<dbReference type="PANTHER" id="PTHR23419:SF8">
    <property type="entry name" value="FI09726P"/>
    <property type="match status" value="1"/>
</dbReference>
<dbReference type="InterPro" id="IPR004323">
    <property type="entry name" value="Ion_tolerance_CutA"/>
</dbReference>
<name>A0ABU3PH19_9BURK</name>
<protein>
    <submittedName>
        <fullName evidence="2">Divalent-cation tolerance protein CutA</fullName>
    </submittedName>
</protein>
<sequence>MHPSDHPLLVITSITGLDAARALARAMVEQGLAACAQLQAIESVYVWQGKLCQGEEQRILFKTRVGQQAALEAAIRALHSDELPALYVLKPDAMLPEFADWIARQTGG</sequence>
<accession>A0ABU3PH19</accession>
<dbReference type="EMBL" id="JAVXZY010000011">
    <property type="protein sequence ID" value="MDT9001869.1"/>
    <property type="molecule type" value="Genomic_DNA"/>
</dbReference>
<dbReference type="Pfam" id="PF03091">
    <property type="entry name" value="CutA1"/>
    <property type="match status" value="1"/>
</dbReference>
<evidence type="ECO:0000256" key="1">
    <source>
        <dbReference type="ARBA" id="ARBA00010169"/>
    </source>
</evidence>
<keyword evidence="3" id="KW-1185">Reference proteome</keyword>
<evidence type="ECO:0000313" key="2">
    <source>
        <dbReference type="EMBL" id="MDT9001869.1"/>
    </source>
</evidence>
<dbReference type="Proteomes" id="UP001246372">
    <property type="component" value="Unassembled WGS sequence"/>
</dbReference>
<gene>
    <name evidence="2" type="primary">cutA</name>
    <name evidence="2" type="ORF">RQP53_21510</name>
</gene>
<comment type="caution">
    <text evidence="2">The sequence shown here is derived from an EMBL/GenBank/DDBJ whole genome shotgun (WGS) entry which is preliminary data.</text>
</comment>
<dbReference type="InterPro" id="IPR015867">
    <property type="entry name" value="N-reg_PII/ATP_PRibTrfase_C"/>
</dbReference>
<proteinExistence type="inferred from homology"/>
<organism evidence="2 3">
    <name type="scientific">Roseateles aquae</name>
    <dbReference type="NCBI Taxonomy" id="3077235"/>
    <lineage>
        <taxon>Bacteria</taxon>
        <taxon>Pseudomonadati</taxon>
        <taxon>Pseudomonadota</taxon>
        <taxon>Betaproteobacteria</taxon>
        <taxon>Burkholderiales</taxon>
        <taxon>Sphaerotilaceae</taxon>
        <taxon>Roseateles</taxon>
    </lineage>
</organism>
<evidence type="ECO:0000313" key="3">
    <source>
        <dbReference type="Proteomes" id="UP001246372"/>
    </source>
</evidence>
<dbReference type="InterPro" id="IPR011322">
    <property type="entry name" value="N-reg_PII-like_a/b"/>
</dbReference>
<dbReference type="PANTHER" id="PTHR23419">
    <property type="entry name" value="DIVALENT CATION TOLERANCE CUTA-RELATED"/>
    <property type="match status" value="1"/>
</dbReference>